<name>A0ABQ9D2C4_9PASS</name>
<dbReference type="Proteomes" id="UP001145742">
    <property type="component" value="Unassembled WGS sequence"/>
</dbReference>
<dbReference type="EMBL" id="WHWB01034384">
    <property type="protein sequence ID" value="KAJ7410782.1"/>
    <property type="molecule type" value="Genomic_DNA"/>
</dbReference>
<sequence>MYEGGCDPVGCTSWSRFLERPVAPWSKEPMLQQVCCDPGAACEELQLVGRTHFGEVYGGLCSLSPVVERDAMQAQSPSSEEELAARDELTSAPISPGTVEEEEVENIGIETESRKKGRVRGSWFEVATEQTSNQLKLMETENSIFIQVGVCLNIKDGSKSLYYLQKKPGMMSNTNRGNSKEIPYVYEFYVPL</sequence>
<gene>
    <name evidence="1" type="ORF">WISP_106088</name>
</gene>
<evidence type="ECO:0000313" key="1">
    <source>
        <dbReference type="EMBL" id="KAJ7410782.1"/>
    </source>
</evidence>
<organism evidence="1 2">
    <name type="scientific">Willisornis vidua</name>
    <name type="common">Xingu scale-backed antbird</name>
    <dbReference type="NCBI Taxonomy" id="1566151"/>
    <lineage>
        <taxon>Eukaryota</taxon>
        <taxon>Metazoa</taxon>
        <taxon>Chordata</taxon>
        <taxon>Craniata</taxon>
        <taxon>Vertebrata</taxon>
        <taxon>Euteleostomi</taxon>
        <taxon>Archelosauria</taxon>
        <taxon>Archosauria</taxon>
        <taxon>Dinosauria</taxon>
        <taxon>Saurischia</taxon>
        <taxon>Theropoda</taxon>
        <taxon>Coelurosauria</taxon>
        <taxon>Aves</taxon>
        <taxon>Neognathae</taxon>
        <taxon>Neoaves</taxon>
        <taxon>Telluraves</taxon>
        <taxon>Australaves</taxon>
        <taxon>Passeriformes</taxon>
        <taxon>Thamnophilidae</taxon>
        <taxon>Willisornis</taxon>
    </lineage>
</organism>
<comment type="caution">
    <text evidence="1">The sequence shown here is derived from an EMBL/GenBank/DDBJ whole genome shotgun (WGS) entry which is preliminary data.</text>
</comment>
<proteinExistence type="predicted"/>
<protein>
    <submittedName>
        <fullName evidence="1">Uncharacterized protein</fullName>
    </submittedName>
</protein>
<keyword evidence="2" id="KW-1185">Reference proteome</keyword>
<accession>A0ABQ9D2C4</accession>
<evidence type="ECO:0000313" key="2">
    <source>
        <dbReference type="Proteomes" id="UP001145742"/>
    </source>
</evidence>
<reference evidence="1" key="1">
    <citation type="submission" date="2019-10" db="EMBL/GenBank/DDBJ databases">
        <authorList>
            <person name="Soares A.E.R."/>
            <person name="Aleixo A."/>
            <person name="Schneider P."/>
            <person name="Miyaki C.Y."/>
            <person name="Schneider M.P."/>
            <person name="Mello C."/>
            <person name="Vasconcelos A.T.R."/>
        </authorList>
    </citation>
    <scope>NUCLEOTIDE SEQUENCE</scope>
    <source>
        <tissue evidence="1">Muscle</tissue>
    </source>
</reference>